<reference evidence="2 3" key="1">
    <citation type="submission" date="2020-12" db="EMBL/GenBank/DDBJ databases">
        <title>Geomonas sp. Red259, isolated from paddy soil.</title>
        <authorList>
            <person name="Xu Z."/>
            <person name="Zhang Z."/>
            <person name="Masuda Y."/>
            <person name="Itoh H."/>
            <person name="Senoo K."/>
        </authorList>
    </citation>
    <scope>NUCLEOTIDE SEQUENCE [LARGE SCALE GENOMIC DNA]</scope>
    <source>
        <strain evidence="2 3">Red259</strain>
    </source>
</reference>
<sequence>MRNASFITALVLLLMTGVASTLMAYRPIPVVVATNLEKLPMEIDGYRAVEDTFPESVYKELNADKHVYRHYRSADGSVIDLYIGYYGTAKGGRTGHNPYACLPGAGITILEAKNAFLSVKPGAAPVKVNYILARNEYNIMMLHWYQTAGDKVVSSGLRQNLERFLGRVIDNRSDGAFVRVSALVSEKSLPSEKQRVEHFAAKVINLLPHHWPLEQ</sequence>
<dbReference type="InterPro" id="IPR014263">
    <property type="entry name" value="Methanolan_biosynth_EpsI"/>
</dbReference>
<keyword evidence="3" id="KW-1185">Reference proteome</keyword>
<dbReference type="RefSeq" id="WP_199395916.1">
    <property type="nucleotide sequence ID" value="NZ_JAEMHK010000011.1"/>
</dbReference>
<dbReference type="NCBIfam" id="TIGR02914">
    <property type="entry name" value="EpsI_fam"/>
    <property type="match status" value="1"/>
</dbReference>
<protein>
    <submittedName>
        <fullName evidence="2">EpsI family protein</fullName>
    </submittedName>
</protein>
<accession>A0ABS0YU11</accession>
<evidence type="ECO:0000313" key="3">
    <source>
        <dbReference type="Proteomes" id="UP000641025"/>
    </source>
</evidence>
<dbReference type="Pfam" id="PF11984">
    <property type="entry name" value="DUF3485"/>
    <property type="match status" value="1"/>
</dbReference>
<evidence type="ECO:0000313" key="2">
    <source>
        <dbReference type="EMBL" id="MBJ6801423.1"/>
    </source>
</evidence>
<feature type="domain" description="Methanolan biosynthesis EpsI" evidence="1">
    <location>
        <begin position="10"/>
        <end position="208"/>
    </location>
</feature>
<dbReference type="EMBL" id="JAEMHK010000011">
    <property type="protein sequence ID" value="MBJ6801423.1"/>
    <property type="molecule type" value="Genomic_DNA"/>
</dbReference>
<evidence type="ECO:0000259" key="1">
    <source>
        <dbReference type="Pfam" id="PF11984"/>
    </source>
</evidence>
<name>A0ABS0YU11_9BACT</name>
<organism evidence="2 3">
    <name type="scientific">Geomonas propionica</name>
    <dbReference type="NCBI Taxonomy" id="2798582"/>
    <lineage>
        <taxon>Bacteria</taxon>
        <taxon>Pseudomonadati</taxon>
        <taxon>Thermodesulfobacteriota</taxon>
        <taxon>Desulfuromonadia</taxon>
        <taxon>Geobacterales</taxon>
        <taxon>Geobacteraceae</taxon>
        <taxon>Geomonas</taxon>
    </lineage>
</organism>
<comment type="caution">
    <text evidence="2">The sequence shown here is derived from an EMBL/GenBank/DDBJ whole genome shotgun (WGS) entry which is preliminary data.</text>
</comment>
<gene>
    <name evidence="2" type="ORF">JFN90_14910</name>
</gene>
<dbReference type="Proteomes" id="UP000641025">
    <property type="component" value="Unassembled WGS sequence"/>
</dbReference>
<proteinExistence type="predicted"/>